<proteinExistence type="inferred from homology"/>
<evidence type="ECO:0000313" key="5">
    <source>
        <dbReference type="EMBL" id="CEN52339.1"/>
    </source>
</evidence>
<dbReference type="InterPro" id="IPR007607">
    <property type="entry name" value="BacA/B"/>
</dbReference>
<dbReference type="GeneID" id="69580907"/>
<evidence type="ECO:0000313" key="6">
    <source>
        <dbReference type="Proteomes" id="UP000039370"/>
    </source>
</evidence>
<dbReference type="Proteomes" id="UP000044026">
    <property type="component" value="Unassembled WGS sequence"/>
</dbReference>
<evidence type="ECO:0000256" key="2">
    <source>
        <dbReference type="SAM" id="MobiDB-lite"/>
    </source>
</evidence>
<evidence type="ECO:0000313" key="7">
    <source>
        <dbReference type="Proteomes" id="UP000044026"/>
    </source>
</evidence>
<evidence type="ECO:0000313" key="8">
    <source>
        <dbReference type="Proteomes" id="UP000243136"/>
    </source>
</evidence>
<dbReference type="Proteomes" id="UP000039370">
    <property type="component" value="Unassembled WGS sequence"/>
</dbReference>
<dbReference type="AlphaFoldDB" id="A0A0B7HHP2"/>
<dbReference type="EMBL" id="CDOE01000072">
    <property type="protein sequence ID" value="CEN38770.1"/>
    <property type="molecule type" value="Genomic_DNA"/>
</dbReference>
<organism evidence="4 7">
    <name type="scientific">Capnocytophaga canimorsus</name>
    <dbReference type="NCBI Taxonomy" id="28188"/>
    <lineage>
        <taxon>Bacteria</taxon>
        <taxon>Pseudomonadati</taxon>
        <taxon>Bacteroidota</taxon>
        <taxon>Flavobacteriia</taxon>
        <taxon>Flavobacteriales</taxon>
        <taxon>Flavobacteriaceae</taxon>
        <taxon>Capnocytophaga</taxon>
    </lineage>
</organism>
<evidence type="ECO:0000313" key="4">
    <source>
        <dbReference type="EMBL" id="CEN38770.1"/>
    </source>
</evidence>
<reference evidence="8" key="3">
    <citation type="submission" date="2017-06" db="EMBL/GenBank/DDBJ databases">
        <title>Capnocytophaga spp. assemblies.</title>
        <authorList>
            <person name="Gulvik C.A."/>
        </authorList>
    </citation>
    <scope>NUCLEOTIDE SEQUENCE [LARGE SCALE GENOMIC DNA]</scope>
    <source>
        <strain evidence="8">H5594</strain>
    </source>
</reference>
<sequence length="142" mass="15471">MFKENKKVMSENTLSSSNRIVVETKFKGEVSSKSDFRIDGELEGDIQTSGKLVVGRTGVIKGNVVCENADIEGRVEGHLRVNNVLTLKSSAVIEGEVFVQKLAIEPGAVFNVSCTMKEAKNSDTKTTVKEPNARPVTEKVNK</sequence>
<reference evidence="6 7" key="1">
    <citation type="submission" date="2015-01" db="EMBL/GenBank/DDBJ databases">
        <authorList>
            <person name="MANFREDI Pablo"/>
        </authorList>
    </citation>
    <scope>NUCLEOTIDE SEQUENCE [LARGE SCALE GENOMIC DNA]</scope>
    <source>
        <strain evidence="5 6">Cc11</strain>
        <strain evidence="4 7">Cc12</strain>
    </source>
</reference>
<dbReference type="RefSeq" id="WP_041987646.1">
    <property type="nucleotide sequence ID" value="NZ_BOQI01000026.1"/>
</dbReference>
<dbReference type="Pfam" id="PF04519">
    <property type="entry name" value="Bactofilin"/>
    <property type="match status" value="1"/>
</dbReference>
<name>A0A0B7HHP2_9FLAO</name>
<evidence type="ECO:0000313" key="3">
    <source>
        <dbReference type="EMBL" id="ATA92133.1"/>
    </source>
</evidence>
<dbReference type="PANTHER" id="PTHR35024">
    <property type="entry name" value="HYPOTHETICAL CYTOSOLIC PROTEIN"/>
    <property type="match status" value="1"/>
</dbReference>
<gene>
    <name evidence="5" type="ORF">CCAN11_2440033</name>
    <name evidence="4" type="ORF">CCAN12_740035</name>
    <name evidence="3" type="ORF">CGC56_08190</name>
</gene>
<feature type="region of interest" description="Disordered" evidence="2">
    <location>
        <begin position="122"/>
        <end position="142"/>
    </location>
</feature>
<reference evidence="3" key="2">
    <citation type="journal article" date="2017" name="Genome Announc.">
        <title>Twelve Complete Reference Genomes of Clinical Isolates in the Capnocytophaga Genus.</title>
        <authorList>
            <person name="Villarma A."/>
            <person name="Gulvik C.A."/>
            <person name="Rowe L.A."/>
            <person name="Sheth M."/>
            <person name="Juieng P."/>
            <person name="Nicholson A.C."/>
            <person name="Loparev V.N."/>
            <person name="McQuiston J.R."/>
        </authorList>
    </citation>
    <scope>NUCLEOTIDE SEQUENCE</scope>
    <source>
        <strain evidence="3">H5594</strain>
    </source>
</reference>
<dbReference type="EMBL" id="CDOK01000162">
    <property type="protein sequence ID" value="CEN52339.1"/>
    <property type="molecule type" value="Genomic_DNA"/>
</dbReference>
<evidence type="ECO:0000256" key="1">
    <source>
        <dbReference type="ARBA" id="ARBA00044755"/>
    </source>
</evidence>
<comment type="similarity">
    <text evidence="1">Belongs to the bactofilin family.</text>
</comment>
<accession>A0A0B7HHP2</accession>
<dbReference type="PANTHER" id="PTHR35024:SF4">
    <property type="entry name" value="POLYMER-FORMING CYTOSKELETAL PROTEIN"/>
    <property type="match status" value="1"/>
</dbReference>
<dbReference type="Proteomes" id="UP000243136">
    <property type="component" value="Chromosome"/>
</dbReference>
<dbReference type="EMBL" id="CP022388">
    <property type="protein sequence ID" value="ATA92133.1"/>
    <property type="molecule type" value="Genomic_DNA"/>
</dbReference>
<protein>
    <submittedName>
        <fullName evidence="4">Uncharacterized membrane protein yuaD</fullName>
    </submittedName>
</protein>